<dbReference type="RefSeq" id="WP_069028555.1">
    <property type="nucleotide sequence ID" value="NZ_BAABQP010000014.1"/>
</dbReference>
<dbReference type="PROSITE" id="PS51257">
    <property type="entry name" value="PROKAR_LIPOPROTEIN"/>
    <property type="match status" value="1"/>
</dbReference>
<dbReference type="SUPFAM" id="SSF53850">
    <property type="entry name" value="Periplasmic binding protein-like II"/>
    <property type="match status" value="1"/>
</dbReference>
<dbReference type="GO" id="GO:0043190">
    <property type="term" value="C:ATP-binding cassette (ABC) transporter complex"/>
    <property type="evidence" value="ECO:0007669"/>
    <property type="project" value="InterPro"/>
</dbReference>
<accession>A0A2H6E0V6</accession>
<gene>
    <name evidence="1" type="primary">opuCB</name>
    <name evidence="1" type="ORF">TEHN7118_1948</name>
</gene>
<dbReference type="AlphaFoldDB" id="A0A2H6E0V6"/>
<keyword evidence="2" id="KW-1185">Reference proteome</keyword>
<dbReference type="GeneID" id="64053175"/>
<sequence length="306" mass="34401">MKKMKSFILFLGGLLLLAGCSFPGLASNQSEDTVAITGGITTESQILASMVAGMVEHYTDKQTSIINNLGTTNINHEAMMNEDADISAARYTGTDVASTLLLPPEKNPDKALDLVQKEFKERYNQDWLASYGFDNTYVFLVRRDTAEEYGLEKVSDLEDVADELTVGADRAWMTREGDGYPGFTQEYGFEFDQIYPMQIGLVYDALAAHRMDVVLGYSTDGRVASYDLVMLEDDRQYFPPYDASPIINDELAQRDPEVKDALDRLAGKIDTEAMQEMNYQSDNNLVEPSIVAERFLEEHNYFEDEE</sequence>
<proteinExistence type="predicted"/>
<dbReference type="EMBL" id="BDEC01000132">
    <property type="protein sequence ID" value="GBD69142.1"/>
    <property type="molecule type" value="Genomic_DNA"/>
</dbReference>
<name>A0A2H6E0V6_TETHA</name>
<evidence type="ECO:0000313" key="1">
    <source>
        <dbReference type="EMBL" id="GBD69142.1"/>
    </source>
</evidence>
<dbReference type="Pfam" id="PF04069">
    <property type="entry name" value="OpuAC"/>
    <property type="match status" value="1"/>
</dbReference>
<dbReference type="CDD" id="cd13608">
    <property type="entry name" value="PBP2_OpuCC_like"/>
    <property type="match status" value="1"/>
</dbReference>
<dbReference type="InterPro" id="IPR007210">
    <property type="entry name" value="ABC_Gly_betaine_transp_sub-bd"/>
</dbReference>
<dbReference type="Gene3D" id="3.40.190.10">
    <property type="entry name" value="Periplasmic binding protein-like II"/>
    <property type="match status" value="1"/>
</dbReference>
<organism evidence="1 2">
    <name type="scientific">Tetragenococcus halophilus subsp. halophilus</name>
    <dbReference type="NCBI Taxonomy" id="1513897"/>
    <lineage>
        <taxon>Bacteria</taxon>
        <taxon>Bacillati</taxon>
        <taxon>Bacillota</taxon>
        <taxon>Bacilli</taxon>
        <taxon>Lactobacillales</taxon>
        <taxon>Enterococcaceae</taxon>
        <taxon>Tetragenococcus</taxon>
    </lineage>
</organism>
<dbReference type="Gene3D" id="3.40.190.120">
    <property type="entry name" value="Osmoprotection protein (prox), domain 2"/>
    <property type="match status" value="1"/>
</dbReference>
<reference evidence="1 2" key="1">
    <citation type="submission" date="2016-05" db="EMBL/GenBank/DDBJ databases">
        <title>Whole genome sequencing of Tetragenococcus halophilus subsp. halophilus NISL 7118.</title>
        <authorList>
            <person name="Shiwa Y."/>
            <person name="Nishimura I."/>
            <person name="Yoshikawa H."/>
            <person name="Koyama Y."/>
            <person name="Oguma T."/>
        </authorList>
    </citation>
    <scope>NUCLEOTIDE SEQUENCE [LARGE SCALE GENOMIC DNA]</scope>
    <source>
        <strain evidence="1 2">NISL 7118</strain>
    </source>
</reference>
<dbReference type="GO" id="GO:0022857">
    <property type="term" value="F:transmembrane transporter activity"/>
    <property type="evidence" value="ECO:0007669"/>
    <property type="project" value="InterPro"/>
</dbReference>
<dbReference type="Proteomes" id="UP000236214">
    <property type="component" value="Unassembled WGS sequence"/>
</dbReference>
<comment type="caution">
    <text evidence="1">The sequence shown here is derived from an EMBL/GenBank/DDBJ whole genome shotgun (WGS) entry which is preliminary data.</text>
</comment>
<evidence type="ECO:0000313" key="2">
    <source>
        <dbReference type="Proteomes" id="UP000236214"/>
    </source>
</evidence>
<protein>
    <submittedName>
        <fullName evidence="1">Osmoprotectant ABC transporter substrate-binding protein</fullName>
    </submittedName>
</protein>